<organism evidence="1 2">
    <name type="scientific">Paenibacillus provencensis</name>
    <dbReference type="NCBI Taxonomy" id="441151"/>
    <lineage>
        <taxon>Bacteria</taxon>
        <taxon>Bacillati</taxon>
        <taxon>Bacillota</taxon>
        <taxon>Bacilli</taxon>
        <taxon>Bacillales</taxon>
        <taxon>Paenibacillaceae</taxon>
        <taxon>Paenibacillus</taxon>
    </lineage>
</organism>
<name>A0ABW3PWU9_9BACL</name>
<dbReference type="Proteomes" id="UP001597169">
    <property type="component" value="Unassembled WGS sequence"/>
</dbReference>
<gene>
    <name evidence="1" type="ORF">ACFQ3J_24340</name>
</gene>
<keyword evidence="2" id="KW-1185">Reference proteome</keyword>
<proteinExistence type="predicted"/>
<dbReference type="EMBL" id="JBHTKX010000008">
    <property type="protein sequence ID" value="MFD1131253.1"/>
    <property type="molecule type" value="Genomic_DNA"/>
</dbReference>
<sequence length="68" mass="7656">MNTRIPSRFVGMTPGEFVVVGLSFRPMREEGFRSDFGGILDFHFKIGDVEKPLDIVSALIITEQKVIN</sequence>
<reference evidence="2" key="1">
    <citation type="journal article" date="2019" name="Int. J. Syst. Evol. Microbiol.">
        <title>The Global Catalogue of Microorganisms (GCM) 10K type strain sequencing project: providing services to taxonomists for standard genome sequencing and annotation.</title>
        <authorList>
            <consortium name="The Broad Institute Genomics Platform"/>
            <consortium name="The Broad Institute Genome Sequencing Center for Infectious Disease"/>
            <person name="Wu L."/>
            <person name="Ma J."/>
        </authorList>
    </citation>
    <scope>NUCLEOTIDE SEQUENCE [LARGE SCALE GENOMIC DNA]</scope>
    <source>
        <strain evidence="2">CCUG 53519</strain>
    </source>
</reference>
<comment type="caution">
    <text evidence="1">The sequence shown here is derived from an EMBL/GenBank/DDBJ whole genome shotgun (WGS) entry which is preliminary data.</text>
</comment>
<accession>A0ABW3PWU9</accession>
<evidence type="ECO:0000313" key="1">
    <source>
        <dbReference type="EMBL" id="MFD1131253.1"/>
    </source>
</evidence>
<protein>
    <submittedName>
        <fullName evidence="1">Uncharacterized protein</fullName>
    </submittedName>
</protein>
<evidence type="ECO:0000313" key="2">
    <source>
        <dbReference type="Proteomes" id="UP001597169"/>
    </source>
</evidence>
<dbReference type="RefSeq" id="WP_139237038.1">
    <property type="nucleotide sequence ID" value="NZ_JBHTKX010000008.1"/>
</dbReference>